<proteinExistence type="predicted"/>
<keyword evidence="1" id="KW-0175">Coiled coil</keyword>
<evidence type="ECO:0000256" key="1">
    <source>
        <dbReference type="SAM" id="Coils"/>
    </source>
</evidence>
<evidence type="ECO:0000313" key="2">
    <source>
        <dbReference type="EMBL" id="KAF7274468.1"/>
    </source>
</evidence>
<gene>
    <name evidence="2" type="ORF">GWI33_012887</name>
</gene>
<evidence type="ECO:0000313" key="3">
    <source>
        <dbReference type="Proteomes" id="UP000625711"/>
    </source>
</evidence>
<protein>
    <submittedName>
        <fullName evidence="2">Uncharacterized protein</fullName>
    </submittedName>
</protein>
<feature type="coiled-coil region" evidence="1">
    <location>
        <begin position="397"/>
        <end position="424"/>
    </location>
</feature>
<comment type="caution">
    <text evidence="2">The sequence shown here is derived from an EMBL/GenBank/DDBJ whole genome shotgun (WGS) entry which is preliminary data.</text>
</comment>
<dbReference type="Proteomes" id="UP000625711">
    <property type="component" value="Unassembled WGS sequence"/>
</dbReference>
<organism evidence="2 3">
    <name type="scientific">Rhynchophorus ferrugineus</name>
    <name type="common">Red palm weevil</name>
    <name type="synonym">Curculio ferrugineus</name>
    <dbReference type="NCBI Taxonomy" id="354439"/>
    <lineage>
        <taxon>Eukaryota</taxon>
        <taxon>Metazoa</taxon>
        <taxon>Ecdysozoa</taxon>
        <taxon>Arthropoda</taxon>
        <taxon>Hexapoda</taxon>
        <taxon>Insecta</taxon>
        <taxon>Pterygota</taxon>
        <taxon>Neoptera</taxon>
        <taxon>Endopterygota</taxon>
        <taxon>Coleoptera</taxon>
        <taxon>Polyphaga</taxon>
        <taxon>Cucujiformia</taxon>
        <taxon>Curculionidae</taxon>
        <taxon>Dryophthorinae</taxon>
        <taxon>Rhynchophorus</taxon>
    </lineage>
</organism>
<name>A0A834M8E0_RHYFE</name>
<dbReference type="EMBL" id="JAACXV010012751">
    <property type="protein sequence ID" value="KAF7274468.1"/>
    <property type="molecule type" value="Genomic_DNA"/>
</dbReference>
<sequence length="1894" mass="217310">MKKYLYVLTLTYFLCIDSIKHHKNDQLLYLEKKILTVHNKIEGNTRKIREIIEENSIKSDILGSYKHPNRTIDVNVFTFKNRTYFLINNEIFLGILNKTFNLIQYCNFTDQKYTTFFKAIEYEDIGIIVQQVFNDTLVYHFDDNLSEPKLIQRIVSHFASDGLLFINQNKLYLIVSTHHGDYIASFTVYKWLDSHFDEVEVVYTNGVHSLESFSWKSREIIMILQTDMLRKSFWSVYEFQLDSIKKIQHINSKTKSRIDIIVQNQTPYVLIYEEFAKQLLYKWNGFEIVLVNTFEWKHRVDKSVVVYNNLTPIIVLPQLEEVLIYKPNNKAIDLENTKKYLTNYSTILNVHNDGNENGSITFIVGLTEDSVINIYAMSFKATPEIDSQQVDSLADCFHNLEQNIHEQNEKINQIKHSLALARKRKRDTIRNKTIQTSDIENKVQGVKNRLNRIIPFTINHEDTGNSVIINDNIVINTNLLAKRIHAHSIDVKTINEKLWTPKNLLKIKKKQTIRGPVIGSSIKTRTLIIDETKDTLFKNLLLRKGNQKLEATYTINRIVTNDIKTKKINDIYVENIYRKSQITPVKGQKSFLNIDVANSHVEFINNVSVDHLMTEFSPLKEQTVTFASNVSIRDLTVETIDGINWDNFKDSAYRIGQNKKINGSITIPALESKQITVRNINWINTDDLMTKTTDQVINSSIEFNYIKAFSIRCNTTNDIDITKAVRTNQNGSIISGPVQLDNADIKGNLQLIGNSSYHGYSQSDFIQIYDKNVIIKGNLIVRNLTIQPNTTIFINNNKYSFNDLHRYWTKNTNQIIPNHFEATNGISVPDLMVKLLNNIDINDFALNNKRESLQGPFFFENVIVNGNVTLNKSVDSNIVNLRKLTKTIIKPDNQTYIIDGQKIFKGNFKINHLKTNILNQQVIPTTNDNSLVDDNKSLNKLVIKGNLNGDIETNFINSININKLNETLLSIKNPSLQIPNIEFKRIKVRNLYVENINGVNVNNYSMRIHHLLERKHFRNLTLNGNMRINVTENVATINDHDINTFLETNNVNANVIFGGTTTIRNFVAENVNDVHLRTLTTRMLYKTSNIPQNITGHYSFNNLKTQHLYVKKMNDIDMDELIDITNRNDQKIVFPSGATFNNVVFKKSLTSSLMSPCDIYKTVSNIQYPQTDIWNNIEIHGNVTLFDENVFLYKLIHNTVKKNQDNFIKAPVLINRHALTKTVKVLDKINGVNLTRLIDDAVLNESEDEQIISACKIFSNVEAETVTVLENADILYVNNINIAELYKRTIKEKDVQNMTILGKKTFFGGLQTDKLFVSHIAGIDPERIVDLNKMKKIPSALFDNLEIINDLDVIFINNFNLDYILRNRLLTNVTGQQITNGVYYFNNIEVIDGIKAVRINDVNIDHVVFDVGKQKIKASKQFKKDISIVGNAEIEYLNGIDITKAYSDALIHTRDEIINGSLTITKPVIINGDIIAETINYYPIEKIKEIINRASNQSEESIIYEMIKKLGNIVSNNIPIIQRMPNELMYIEKSKDIQISIKETNDARVTTTKDYVLMYILGEEVNELCGLPKGCKCPVQYTVEISPHNSVTLLLNKQQQRMFSYDDDTMTVNVVTNSISTDSYCRLSSHNISDITTINWTTRTDNITPGGFYIYTAYFNGYLSGAQFFTLNKVTYTIIALYYDANSDSFDLSCNIMRFNENKTKAVIIQEIPTKGVWTIYILHTAQGIILIIGNIVTEKTTEIYRFNEELQKFILIRKIPYPSTKVVGVVLGTDSLIILANENNPLQVLKYDDNTDNYNYYQTFSFDEQVTGMSVFYVGGFGISDAYLAVVTEDSYRIYSFQYVDGWKLEISGKIKGLKNLLPVELNKQLYLFAASDKESSLLSVIKHGAGDT</sequence>
<dbReference type="OrthoDB" id="7936313at2759"/>
<reference evidence="2" key="1">
    <citation type="submission" date="2020-08" db="EMBL/GenBank/DDBJ databases">
        <title>Genome sequencing and assembly of the red palm weevil Rhynchophorus ferrugineus.</title>
        <authorList>
            <person name="Dias G.B."/>
            <person name="Bergman C.M."/>
            <person name="Manee M."/>
        </authorList>
    </citation>
    <scope>NUCLEOTIDE SEQUENCE</scope>
    <source>
        <strain evidence="2">AA-2017</strain>
        <tissue evidence="2">Whole larva</tissue>
    </source>
</reference>
<accession>A0A834M8E0</accession>
<keyword evidence="3" id="KW-1185">Reference proteome</keyword>